<dbReference type="InterPro" id="IPR036388">
    <property type="entry name" value="WH-like_DNA-bd_sf"/>
</dbReference>
<dbReference type="InterPro" id="IPR051534">
    <property type="entry name" value="CBASS_pafABC_assoc_protein"/>
</dbReference>
<evidence type="ECO:0000313" key="4">
    <source>
        <dbReference type="EMBL" id="PRR84226.1"/>
    </source>
</evidence>
<dbReference type="Gene3D" id="1.10.10.10">
    <property type="entry name" value="Winged helix-like DNA-binding domain superfamily/Winged helix DNA-binding domain"/>
    <property type="match status" value="1"/>
</dbReference>
<reference evidence="4 5" key="1">
    <citation type="submission" date="2018-03" db="EMBL/GenBank/DDBJ databases">
        <title>Genome sequence of Clostridium luticellarii DSM 29923.</title>
        <authorList>
            <person name="Poehlein A."/>
            <person name="Daniel R."/>
        </authorList>
    </citation>
    <scope>NUCLEOTIDE SEQUENCE [LARGE SCALE GENOMIC DNA]</scope>
    <source>
        <strain evidence="4 5">DSM 29923</strain>
    </source>
</reference>
<dbReference type="EMBL" id="PVXP01000040">
    <property type="protein sequence ID" value="PRR84226.1"/>
    <property type="molecule type" value="Genomic_DNA"/>
</dbReference>
<dbReference type="Proteomes" id="UP000237798">
    <property type="component" value="Unassembled WGS sequence"/>
</dbReference>
<dbReference type="Pfam" id="PF25583">
    <property type="entry name" value="WCX"/>
    <property type="match status" value="1"/>
</dbReference>
<dbReference type="SUPFAM" id="SSF46785">
    <property type="entry name" value="Winged helix' DNA-binding domain"/>
    <property type="match status" value="1"/>
</dbReference>
<proteinExistence type="predicted"/>
<comment type="caution">
    <text evidence="4">The sequence shown here is derived from an EMBL/GenBank/DDBJ whole genome shotgun (WGS) entry which is preliminary data.</text>
</comment>
<dbReference type="OrthoDB" id="9815009at2"/>
<name>A0A2T0BK03_9CLOT</name>
<dbReference type="AlphaFoldDB" id="A0A2T0BK03"/>
<keyword evidence="2" id="KW-0804">Transcription</keyword>
<dbReference type="PANTHER" id="PTHR34580">
    <property type="match status" value="1"/>
</dbReference>
<feature type="domain" description="HTH deoR-type" evidence="3">
    <location>
        <begin position="2"/>
        <end position="57"/>
    </location>
</feature>
<gene>
    <name evidence="4" type="ORF">CLLU_24860</name>
</gene>
<dbReference type="PROSITE" id="PS52050">
    <property type="entry name" value="WYL"/>
    <property type="match status" value="1"/>
</dbReference>
<dbReference type="PROSITE" id="PS51000">
    <property type="entry name" value="HTH_DEOR_2"/>
    <property type="match status" value="1"/>
</dbReference>
<evidence type="ECO:0000256" key="1">
    <source>
        <dbReference type="ARBA" id="ARBA00023015"/>
    </source>
</evidence>
<dbReference type="PANTHER" id="PTHR34580:SF8">
    <property type="entry name" value="WYL DOMAIN-CONTAINING PROTEIN"/>
    <property type="match status" value="1"/>
</dbReference>
<dbReference type="PIRSF" id="PIRSF016838">
    <property type="entry name" value="PafC"/>
    <property type="match status" value="1"/>
</dbReference>
<dbReference type="RefSeq" id="WP_106010096.1">
    <property type="nucleotide sequence ID" value="NZ_JALCRC010000011.1"/>
</dbReference>
<dbReference type="InterPro" id="IPR036390">
    <property type="entry name" value="WH_DNA-bd_sf"/>
</dbReference>
<dbReference type="InterPro" id="IPR028349">
    <property type="entry name" value="PafC-like"/>
</dbReference>
<organism evidence="4 5">
    <name type="scientific">Clostridium luticellarii</name>
    <dbReference type="NCBI Taxonomy" id="1691940"/>
    <lineage>
        <taxon>Bacteria</taxon>
        <taxon>Bacillati</taxon>
        <taxon>Bacillota</taxon>
        <taxon>Clostridia</taxon>
        <taxon>Eubacteriales</taxon>
        <taxon>Clostridiaceae</taxon>
        <taxon>Clostridium</taxon>
    </lineage>
</organism>
<evidence type="ECO:0000259" key="3">
    <source>
        <dbReference type="PROSITE" id="PS51000"/>
    </source>
</evidence>
<dbReference type="InterPro" id="IPR001034">
    <property type="entry name" value="DeoR_HTH"/>
</dbReference>
<dbReference type="Pfam" id="PF08279">
    <property type="entry name" value="HTH_11"/>
    <property type="match status" value="1"/>
</dbReference>
<protein>
    <submittedName>
        <fullName evidence="4">HTH domain protein</fullName>
    </submittedName>
</protein>
<evidence type="ECO:0000256" key="2">
    <source>
        <dbReference type="ARBA" id="ARBA00023163"/>
    </source>
</evidence>
<dbReference type="InterPro" id="IPR057727">
    <property type="entry name" value="WCX_dom"/>
</dbReference>
<evidence type="ECO:0000313" key="5">
    <source>
        <dbReference type="Proteomes" id="UP000237798"/>
    </source>
</evidence>
<dbReference type="InterPro" id="IPR026881">
    <property type="entry name" value="WYL_dom"/>
</dbReference>
<keyword evidence="1" id="KW-0805">Transcription regulation</keyword>
<accession>A0A2T0BK03</accession>
<dbReference type="Pfam" id="PF13280">
    <property type="entry name" value="WYL"/>
    <property type="match status" value="1"/>
</dbReference>
<sequence>MKIDRLLAIVVMLLNRDKISAAELAEKFEVSVRTIYRDMDTINMSGIPIASSQGNNGGFHILDNYKINHRFLTLEDMISIVEALKNINGVLDDKNVEMAMEKIKSIIPHNKKSTFDLYFKQIFIDTLPWGFKKSEKENIKYRMIFRALKENRCISFNYRNSKGEYIFRRVEPVTLVFKGFSWYVFSFCTLRKDYRIFKLSRMDELEILNEEICKPRISYGEYAKTEMPQKVPVKILLKFSEKVRYRIQDYFDEDEITFLEDGSVMVNTEVVEDSWIYSMILSYGEYVEVLEPRHIRKIIKEKCKNIIDIYS</sequence>
<dbReference type="InterPro" id="IPR013196">
    <property type="entry name" value="HTH_11"/>
</dbReference>
<keyword evidence="5" id="KW-1185">Reference proteome</keyword>
<dbReference type="GO" id="GO:0003700">
    <property type="term" value="F:DNA-binding transcription factor activity"/>
    <property type="evidence" value="ECO:0007669"/>
    <property type="project" value="InterPro"/>
</dbReference>